<evidence type="ECO:0000313" key="4">
    <source>
        <dbReference type="EMBL" id="PHT51709.1"/>
    </source>
</evidence>
<dbReference type="GO" id="GO:0005975">
    <property type="term" value="P:carbohydrate metabolic process"/>
    <property type="evidence" value="ECO:0007669"/>
    <property type="project" value="InterPro"/>
</dbReference>
<evidence type="ECO:0000259" key="3">
    <source>
        <dbReference type="PROSITE" id="PS51762"/>
    </source>
</evidence>
<dbReference type="PROSITE" id="PS01034">
    <property type="entry name" value="GH16_1"/>
    <property type="match status" value="1"/>
</dbReference>
<dbReference type="Pfam" id="PF00722">
    <property type="entry name" value="Glyco_hydro_16"/>
    <property type="match status" value="1"/>
</dbReference>
<keyword evidence="5" id="KW-1185">Reference proteome</keyword>
<dbReference type="InterPro" id="IPR000757">
    <property type="entry name" value="Beta-glucanase-like"/>
</dbReference>
<dbReference type="AlphaFoldDB" id="A0A2G2X2Q4"/>
<dbReference type="OrthoDB" id="1717532at2759"/>
<protein>
    <submittedName>
        <fullName evidence="4">Xyloglucan endotransglucosylase/hydrolase protein 24</fullName>
    </submittedName>
</protein>
<gene>
    <name evidence="4" type="ORF">CQW23_06171</name>
</gene>
<dbReference type="GO" id="GO:0004553">
    <property type="term" value="F:hydrolase activity, hydrolyzing O-glycosyl compounds"/>
    <property type="evidence" value="ECO:0007669"/>
    <property type="project" value="InterPro"/>
</dbReference>
<dbReference type="InterPro" id="IPR013320">
    <property type="entry name" value="ConA-like_dom_sf"/>
</dbReference>
<name>A0A2G2X2Q4_CAPBA</name>
<comment type="caution">
    <text evidence="4">The sequence shown here is derived from an EMBL/GenBank/DDBJ whole genome shotgun (WGS) entry which is preliminary data.</text>
</comment>
<dbReference type="InterPro" id="IPR008263">
    <property type="entry name" value="GH16_AS"/>
</dbReference>
<dbReference type="InterPro" id="IPR044791">
    <property type="entry name" value="Beta-glucanase/XTH"/>
</dbReference>
<dbReference type="Proteomes" id="UP000224567">
    <property type="component" value="Unassembled WGS sequence"/>
</dbReference>
<dbReference type="PROSITE" id="PS51762">
    <property type="entry name" value="GH16_2"/>
    <property type="match status" value="1"/>
</dbReference>
<evidence type="ECO:0000256" key="1">
    <source>
        <dbReference type="ARBA" id="ARBA00022801"/>
    </source>
</evidence>
<dbReference type="STRING" id="33114.A0A2G2X2Q4"/>
<keyword evidence="1" id="KW-0378">Hydrolase</keyword>
<reference evidence="4 5" key="1">
    <citation type="journal article" date="2017" name="Genome Biol.">
        <title>New reference genome sequences of hot pepper reveal the massive evolution of plant disease-resistance genes by retroduplication.</title>
        <authorList>
            <person name="Kim S."/>
            <person name="Park J."/>
            <person name="Yeom S.I."/>
            <person name="Kim Y.M."/>
            <person name="Seo E."/>
            <person name="Kim K.T."/>
            <person name="Kim M.S."/>
            <person name="Lee J.M."/>
            <person name="Cheong K."/>
            <person name="Shin H.S."/>
            <person name="Kim S.B."/>
            <person name="Han K."/>
            <person name="Lee J."/>
            <person name="Park M."/>
            <person name="Lee H.A."/>
            <person name="Lee H.Y."/>
            <person name="Lee Y."/>
            <person name="Oh S."/>
            <person name="Lee J.H."/>
            <person name="Choi E."/>
            <person name="Choi E."/>
            <person name="Lee S.E."/>
            <person name="Jeon J."/>
            <person name="Kim H."/>
            <person name="Choi G."/>
            <person name="Song H."/>
            <person name="Lee J."/>
            <person name="Lee S.C."/>
            <person name="Kwon J.K."/>
            <person name="Lee H.Y."/>
            <person name="Koo N."/>
            <person name="Hong Y."/>
            <person name="Kim R.W."/>
            <person name="Kang W.H."/>
            <person name="Huh J.H."/>
            <person name="Kang B.C."/>
            <person name="Yang T.J."/>
            <person name="Lee Y.H."/>
            <person name="Bennetzen J.L."/>
            <person name="Choi D."/>
        </authorList>
    </citation>
    <scope>NUCLEOTIDE SEQUENCE [LARGE SCALE GENOMIC DNA]</scope>
    <source>
        <strain evidence="5">cv. PBC81</strain>
    </source>
</reference>
<keyword evidence="2" id="KW-0326">Glycosidase</keyword>
<accession>A0A2G2X2Q4</accession>
<dbReference type="Gene3D" id="2.60.120.200">
    <property type="match status" value="2"/>
</dbReference>
<feature type="domain" description="GH16" evidence="3">
    <location>
        <begin position="5"/>
        <end position="268"/>
    </location>
</feature>
<organism evidence="4 5">
    <name type="scientific">Capsicum baccatum</name>
    <name type="common">Peruvian pepper</name>
    <dbReference type="NCBI Taxonomy" id="33114"/>
    <lineage>
        <taxon>Eukaryota</taxon>
        <taxon>Viridiplantae</taxon>
        <taxon>Streptophyta</taxon>
        <taxon>Embryophyta</taxon>
        <taxon>Tracheophyta</taxon>
        <taxon>Spermatophyta</taxon>
        <taxon>Magnoliopsida</taxon>
        <taxon>eudicotyledons</taxon>
        <taxon>Gunneridae</taxon>
        <taxon>Pentapetalae</taxon>
        <taxon>asterids</taxon>
        <taxon>lamiids</taxon>
        <taxon>Solanales</taxon>
        <taxon>Solanaceae</taxon>
        <taxon>Solanoideae</taxon>
        <taxon>Capsiceae</taxon>
        <taxon>Capsicum</taxon>
    </lineage>
</organism>
<dbReference type="EMBL" id="MLFT02000003">
    <property type="protein sequence ID" value="PHT51709.1"/>
    <property type="molecule type" value="Genomic_DNA"/>
</dbReference>
<evidence type="ECO:0000313" key="5">
    <source>
        <dbReference type="Proteomes" id="UP000224567"/>
    </source>
</evidence>
<evidence type="ECO:0000256" key="2">
    <source>
        <dbReference type="ARBA" id="ARBA00023295"/>
    </source>
</evidence>
<reference evidence="5" key="2">
    <citation type="journal article" date="2017" name="J. Anim. Genet.">
        <title>Multiple reference genome sequences of hot pepper reveal the massive evolution of plant disease resistance genes by retroduplication.</title>
        <authorList>
            <person name="Kim S."/>
            <person name="Park J."/>
            <person name="Yeom S.-I."/>
            <person name="Kim Y.-M."/>
            <person name="Seo E."/>
            <person name="Kim K.-T."/>
            <person name="Kim M.-S."/>
            <person name="Lee J.M."/>
            <person name="Cheong K."/>
            <person name="Shin H.-S."/>
            <person name="Kim S.-B."/>
            <person name="Han K."/>
            <person name="Lee J."/>
            <person name="Park M."/>
            <person name="Lee H.-A."/>
            <person name="Lee H.-Y."/>
            <person name="Lee Y."/>
            <person name="Oh S."/>
            <person name="Lee J.H."/>
            <person name="Choi E."/>
            <person name="Choi E."/>
            <person name="Lee S.E."/>
            <person name="Jeon J."/>
            <person name="Kim H."/>
            <person name="Choi G."/>
            <person name="Song H."/>
            <person name="Lee J."/>
            <person name="Lee S.-C."/>
            <person name="Kwon J.-K."/>
            <person name="Lee H.-Y."/>
            <person name="Koo N."/>
            <person name="Hong Y."/>
            <person name="Kim R.W."/>
            <person name="Kang W.-H."/>
            <person name="Huh J.H."/>
            <person name="Kang B.-C."/>
            <person name="Yang T.-J."/>
            <person name="Lee Y.-H."/>
            <person name="Bennetzen J.L."/>
            <person name="Choi D."/>
        </authorList>
    </citation>
    <scope>NUCLEOTIDE SEQUENCE [LARGE SCALE GENOMIC DNA]</scope>
    <source>
        <strain evidence="5">cv. PBC81</strain>
    </source>
</reference>
<proteinExistence type="predicted"/>
<dbReference type="PANTHER" id="PTHR31062">
    <property type="entry name" value="XYLOGLUCAN ENDOTRANSGLUCOSYLASE/HYDROLASE PROTEIN 8-RELATED"/>
    <property type="match status" value="1"/>
</dbReference>
<sequence length="268" mass="30864">MLLQITYQDKATQIDITEDNTLEKILKTLITLSLKVDSMGNEIEKLKTNEVKLKSEAVTQITQQCAEKYLSEDNKISEIEGDVGTLQKTHNVYQSTPEVVFTRAGHDEIDFEFLGNVSSQPYTVHTNVYTQGKGSKEQQFHLWFDPTAAFHTYSIVWNPHRIVLWNADEWATQGGRVKTDWSLAPFTAYYRTSTLMDVLYHQAPLRVSPRTMRSHGKHMNLMVRVGIGSDGCRANTWFTITVWILRGFLKVFLLNARVQDFERRDEIV</sequence>
<dbReference type="SUPFAM" id="SSF49899">
    <property type="entry name" value="Concanavalin A-like lectins/glucanases"/>
    <property type="match status" value="1"/>
</dbReference>